<protein>
    <submittedName>
        <fullName evidence="1">Uncharacterized protein</fullName>
    </submittedName>
</protein>
<evidence type="ECO:0000313" key="2">
    <source>
        <dbReference type="Proteomes" id="UP000037977"/>
    </source>
</evidence>
<sequence length="76" mass="8949">MEAVNKTKELKAVKDGAEHVSVKTVKASEMQKWMDSRLNALDKPHKYTKILQGISVKEKNSKYYNFERYKSLWKMI</sequence>
<dbReference type="OrthoDB" id="1899157at2"/>
<proteinExistence type="predicted"/>
<dbReference type="AlphaFoldDB" id="A0A0M9DI00"/>
<keyword evidence="2" id="KW-1185">Reference proteome</keyword>
<accession>A0A0M9DI00</accession>
<dbReference type="PATRIC" id="fig|33935.3.peg.2019"/>
<evidence type="ECO:0000313" key="1">
    <source>
        <dbReference type="EMBL" id="KOY80750.1"/>
    </source>
</evidence>
<dbReference type="RefSeq" id="WP_053995993.1">
    <property type="nucleotide sequence ID" value="NZ_CP065643.1"/>
</dbReference>
<organism evidence="1 2">
    <name type="scientific">Lysinibacillus macroides</name>
    <dbReference type="NCBI Taxonomy" id="33935"/>
    <lineage>
        <taxon>Bacteria</taxon>
        <taxon>Bacillati</taxon>
        <taxon>Bacillota</taxon>
        <taxon>Bacilli</taxon>
        <taxon>Bacillales</taxon>
        <taxon>Bacillaceae</taxon>
        <taxon>Lysinibacillus</taxon>
    </lineage>
</organism>
<gene>
    <name evidence="1" type="ORF">ADM90_16335</name>
</gene>
<name>A0A0M9DI00_9BACI</name>
<dbReference type="EMBL" id="LGCI01000010">
    <property type="protein sequence ID" value="KOY80750.1"/>
    <property type="molecule type" value="Genomic_DNA"/>
</dbReference>
<comment type="caution">
    <text evidence="1">The sequence shown here is derived from an EMBL/GenBank/DDBJ whole genome shotgun (WGS) entry which is preliminary data.</text>
</comment>
<dbReference type="Proteomes" id="UP000037977">
    <property type="component" value="Unassembled WGS sequence"/>
</dbReference>
<reference evidence="1 2" key="1">
    <citation type="submission" date="2015-07" db="EMBL/GenBank/DDBJ databases">
        <title>Genome sequencing project for genomic taxonomy and phylogenomics of Bacillus-like bacteria.</title>
        <authorList>
            <person name="Liu B."/>
            <person name="Wang J."/>
            <person name="Zhu Y."/>
            <person name="Liu G."/>
            <person name="Chen Q."/>
            <person name="Chen Z."/>
            <person name="Che J."/>
            <person name="Ge C."/>
            <person name="Shi H."/>
            <person name="Pan Z."/>
            <person name="Liu X."/>
        </authorList>
    </citation>
    <scope>NUCLEOTIDE SEQUENCE [LARGE SCALE GENOMIC DNA]</scope>
    <source>
        <strain evidence="1 2">DSM 54</strain>
    </source>
</reference>